<name>A0A318HDC5_9MYCO</name>
<keyword evidence="3" id="KW-1185">Reference proteome</keyword>
<protein>
    <submittedName>
        <fullName evidence="2">Uncharacterized protein</fullName>
    </submittedName>
</protein>
<sequence length="65" mass="6515">MANFNAFTGVGVAGMSRTLHVAAAAPAAHPAFWTHAAAGAAAAIPPQRKRRTATATGKSVDRGTT</sequence>
<feature type="region of interest" description="Disordered" evidence="1">
    <location>
        <begin position="43"/>
        <end position="65"/>
    </location>
</feature>
<dbReference type="AlphaFoldDB" id="A0A318HDC5"/>
<reference evidence="2 3" key="2">
    <citation type="submission" date="2018-06" db="EMBL/GenBank/DDBJ databases">
        <title>Sequencing of bacterial isolates from soil warming experiment in Harvard Forest, Massachusetts, USA.</title>
        <authorList>
            <person name="Deangelis K.PhD."/>
        </authorList>
    </citation>
    <scope>NUCLEOTIDE SEQUENCE [LARGE SCALE GENOMIC DNA]</scope>
    <source>
        <strain evidence="2 3">GAS496</strain>
    </source>
</reference>
<evidence type="ECO:0000256" key="1">
    <source>
        <dbReference type="SAM" id="MobiDB-lite"/>
    </source>
</evidence>
<evidence type="ECO:0000313" key="3">
    <source>
        <dbReference type="Proteomes" id="UP000247781"/>
    </source>
</evidence>
<dbReference type="Proteomes" id="UP000247781">
    <property type="component" value="Unassembled WGS sequence"/>
</dbReference>
<accession>A0A318HDC5</accession>
<dbReference type="RefSeq" id="WP_110317845.1">
    <property type="nucleotide sequence ID" value="NZ_QJJU01000013.1"/>
</dbReference>
<evidence type="ECO:0000313" key="2">
    <source>
        <dbReference type="EMBL" id="PXX06639.1"/>
    </source>
</evidence>
<reference evidence="3" key="1">
    <citation type="submission" date="2018-05" db="EMBL/GenBank/DDBJ databases">
        <authorList>
            <person name="Deangelis K."/>
            <person name="Huntemann M."/>
            <person name="Clum A."/>
            <person name="Pillay M."/>
            <person name="Palaniappan K."/>
            <person name="Varghese N."/>
            <person name="Mikhailova N."/>
            <person name="Stamatis D."/>
            <person name="Reddy T."/>
            <person name="Daum C."/>
            <person name="Shapiro N."/>
            <person name="Ivanova N."/>
            <person name="Kyrpides N."/>
            <person name="Woyke T."/>
        </authorList>
    </citation>
    <scope>NUCLEOTIDE SEQUENCE [LARGE SCALE GENOMIC DNA]</scope>
    <source>
        <strain evidence="3">GAS496</strain>
    </source>
</reference>
<comment type="caution">
    <text evidence="2">The sequence shown here is derived from an EMBL/GenBank/DDBJ whole genome shotgun (WGS) entry which is preliminary data.</text>
</comment>
<organism evidence="2 3">
    <name type="scientific">Mycolicibacterium moriokaense</name>
    <dbReference type="NCBI Taxonomy" id="39691"/>
    <lineage>
        <taxon>Bacteria</taxon>
        <taxon>Bacillati</taxon>
        <taxon>Actinomycetota</taxon>
        <taxon>Actinomycetes</taxon>
        <taxon>Mycobacteriales</taxon>
        <taxon>Mycobacteriaceae</taxon>
        <taxon>Mycolicibacterium</taxon>
    </lineage>
</organism>
<dbReference type="EMBL" id="QJJU01000013">
    <property type="protein sequence ID" value="PXX06639.1"/>
    <property type="molecule type" value="Genomic_DNA"/>
</dbReference>
<proteinExistence type="predicted"/>
<gene>
    <name evidence="2" type="ORF">C8E89_113153</name>
</gene>